<dbReference type="Pfam" id="PF07002">
    <property type="entry name" value="Copine"/>
    <property type="match status" value="1"/>
</dbReference>
<gene>
    <name evidence="2" type="ORF">Ahy_B09g096056</name>
</gene>
<keyword evidence="3" id="KW-1185">Reference proteome</keyword>
<dbReference type="GO" id="GO:0004842">
    <property type="term" value="F:ubiquitin-protein transferase activity"/>
    <property type="evidence" value="ECO:0007669"/>
    <property type="project" value="TreeGrafter"/>
</dbReference>
<feature type="domain" description="Copine C-terminal" evidence="1">
    <location>
        <begin position="24"/>
        <end position="96"/>
    </location>
</feature>
<dbReference type="PANTHER" id="PTHR45751:SF11">
    <property type="entry name" value="COPINE FAMILY PROTEIN 2"/>
    <property type="match status" value="1"/>
</dbReference>
<dbReference type="EMBL" id="SDMP01000019">
    <property type="protein sequence ID" value="RYQ89372.1"/>
    <property type="molecule type" value="Genomic_DNA"/>
</dbReference>
<comment type="caution">
    <text evidence="2">The sequence shown here is derived from an EMBL/GenBank/DDBJ whole genome shotgun (WGS) entry which is preliminary data.</text>
</comment>
<organism evidence="2 3">
    <name type="scientific">Arachis hypogaea</name>
    <name type="common">Peanut</name>
    <dbReference type="NCBI Taxonomy" id="3818"/>
    <lineage>
        <taxon>Eukaryota</taxon>
        <taxon>Viridiplantae</taxon>
        <taxon>Streptophyta</taxon>
        <taxon>Embryophyta</taxon>
        <taxon>Tracheophyta</taxon>
        <taxon>Spermatophyta</taxon>
        <taxon>Magnoliopsida</taxon>
        <taxon>eudicotyledons</taxon>
        <taxon>Gunneridae</taxon>
        <taxon>Pentapetalae</taxon>
        <taxon>rosids</taxon>
        <taxon>fabids</taxon>
        <taxon>Fabales</taxon>
        <taxon>Fabaceae</taxon>
        <taxon>Papilionoideae</taxon>
        <taxon>50 kb inversion clade</taxon>
        <taxon>dalbergioids sensu lato</taxon>
        <taxon>Dalbergieae</taxon>
        <taxon>Pterocarpus clade</taxon>
        <taxon>Arachis</taxon>
    </lineage>
</organism>
<protein>
    <recommendedName>
        <fullName evidence="1">Copine C-terminal domain-containing protein</fullName>
    </recommendedName>
</protein>
<reference evidence="2 3" key="1">
    <citation type="submission" date="2019-01" db="EMBL/GenBank/DDBJ databases">
        <title>Sequencing of cultivated peanut Arachis hypogaea provides insights into genome evolution and oil improvement.</title>
        <authorList>
            <person name="Chen X."/>
        </authorList>
    </citation>
    <scope>NUCLEOTIDE SEQUENCE [LARGE SCALE GENOMIC DNA]</scope>
    <source>
        <strain evidence="3">cv. Fuhuasheng</strain>
        <tissue evidence="2">Leaves</tissue>
    </source>
</reference>
<dbReference type="InterPro" id="IPR052079">
    <property type="entry name" value="E3_ligase/Copine_domain"/>
</dbReference>
<evidence type="ECO:0000313" key="3">
    <source>
        <dbReference type="Proteomes" id="UP000289738"/>
    </source>
</evidence>
<evidence type="ECO:0000259" key="1">
    <source>
        <dbReference type="Pfam" id="PF07002"/>
    </source>
</evidence>
<dbReference type="PANTHER" id="PTHR45751">
    <property type="entry name" value="COPINE FAMILY PROTEIN 1"/>
    <property type="match status" value="1"/>
</dbReference>
<accession>A0A444XI08</accession>
<proteinExistence type="predicted"/>
<sequence>MVQIYCSCMSFLPQSPSASVTTSPVATITISGPTSFAPVIDAAIDVVEKSNGQYHVLVIIADGQVSRNPYIGGRKRLGPQEQATVNSIVAVSHYPL</sequence>
<dbReference type="STRING" id="3818.A0A444XI08"/>
<evidence type="ECO:0000313" key="2">
    <source>
        <dbReference type="EMBL" id="RYQ89372.1"/>
    </source>
</evidence>
<name>A0A444XI08_ARAHY</name>
<dbReference type="GO" id="GO:0016567">
    <property type="term" value="P:protein ubiquitination"/>
    <property type="evidence" value="ECO:0007669"/>
    <property type="project" value="TreeGrafter"/>
</dbReference>
<dbReference type="Proteomes" id="UP000289738">
    <property type="component" value="Chromosome B09"/>
</dbReference>
<dbReference type="InterPro" id="IPR010734">
    <property type="entry name" value="Copine_C"/>
</dbReference>
<dbReference type="AlphaFoldDB" id="A0A444XI08"/>
<dbReference type="GO" id="GO:0005634">
    <property type="term" value="C:nucleus"/>
    <property type="evidence" value="ECO:0007669"/>
    <property type="project" value="TreeGrafter"/>
</dbReference>